<dbReference type="InterPro" id="IPR043144">
    <property type="entry name" value="Mal/L-sulf/L-lact_DH-like_ah"/>
</dbReference>
<organism evidence="3 4">
    <name type="scientific">Pseudobacillus wudalianchiensis</name>
    <dbReference type="NCBI Taxonomy" id="1743143"/>
    <lineage>
        <taxon>Bacteria</taxon>
        <taxon>Bacillati</taxon>
        <taxon>Bacillota</taxon>
        <taxon>Bacilli</taxon>
        <taxon>Bacillales</taxon>
        <taxon>Bacillaceae</taxon>
        <taxon>Pseudobacillus</taxon>
    </lineage>
</organism>
<dbReference type="Gene3D" id="3.30.1370.60">
    <property type="entry name" value="Hypothetical oxidoreductase yiak, domain 2"/>
    <property type="match status" value="1"/>
</dbReference>
<proteinExistence type="inferred from homology"/>
<gene>
    <name evidence="3" type="ORF">A8F95_03965</name>
</gene>
<keyword evidence="2" id="KW-0560">Oxidoreductase</keyword>
<dbReference type="InterPro" id="IPR003767">
    <property type="entry name" value="Malate/L-lactate_DH-like"/>
</dbReference>
<evidence type="ECO:0000256" key="2">
    <source>
        <dbReference type="ARBA" id="ARBA00023002"/>
    </source>
</evidence>
<evidence type="ECO:0000313" key="4">
    <source>
        <dbReference type="Proteomes" id="UP000092578"/>
    </source>
</evidence>
<dbReference type="Proteomes" id="UP000092578">
    <property type="component" value="Unassembled WGS sequence"/>
</dbReference>
<dbReference type="EMBL" id="MAYT01000001">
    <property type="protein sequence ID" value="OCA93013.1"/>
    <property type="molecule type" value="Genomic_DNA"/>
</dbReference>
<dbReference type="SUPFAM" id="SSF89733">
    <property type="entry name" value="L-sulfolactate dehydrogenase-like"/>
    <property type="match status" value="1"/>
</dbReference>
<name>A0A1B9BAB0_9BACI</name>
<dbReference type="InterPro" id="IPR036111">
    <property type="entry name" value="Mal/L-sulfo/L-lacto_DH-like_sf"/>
</dbReference>
<dbReference type="PANTHER" id="PTHR11091">
    <property type="entry name" value="OXIDOREDUCTASE-RELATED"/>
    <property type="match status" value="1"/>
</dbReference>
<dbReference type="GO" id="GO:0016491">
    <property type="term" value="F:oxidoreductase activity"/>
    <property type="evidence" value="ECO:0007669"/>
    <property type="project" value="UniProtKB-KW"/>
</dbReference>
<evidence type="ECO:0000256" key="1">
    <source>
        <dbReference type="ARBA" id="ARBA00006056"/>
    </source>
</evidence>
<dbReference type="AlphaFoldDB" id="A0A1B9BAB0"/>
<comment type="similarity">
    <text evidence="1">Belongs to the LDH2/MDH2 oxidoreductase family.</text>
</comment>
<accession>A0A1B9BAB0</accession>
<sequence length="341" mass="36971">MLKKVGITETDASIVAESLIQANLEGVDSHGISRLPIYMKRLMDKRINAAPAIQLEKSGSVLIVDGDNGLGHVVSYHALTKGMEIAKQSGIAAISIKNSNHFGAASYFCQLACEKNMICIGFTNSPSGIAPWGGKEAFFGTNPIAFGFPTGNDMPVIIDLSTSVVARGKIINAVQQKDSIPDGWAIDRLGKPTNDPKAALEGAVLPMGGAKGSALALAVELLAGVLSGAAFGPYVNNIYNEEETDKANVGHFFLLMDIKKFTDLERFFQSIQNLLKELKLVAKVPGINEIRYPGERRKREEQMRKKMGIQLTASLEKELAEIGEQLHVKFPERLITQSVEF</sequence>
<keyword evidence="4" id="KW-1185">Reference proteome</keyword>
<dbReference type="PANTHER" id="PTHR11091:SF0">
    <property type="entry name" value="MALATE DEHYDROGENASE"/>
    <property type="match status" value="1"/>
</dbReference>
<dbReference type="Gene3D" id="1.10.1530.10">
    <property type="match status" value="1"/>
</dbReference>
<comment type="caution">
    <text evidence="3">The sequence shown here is derived from an EMBL/GenBank/DDBJ whole genome shotgun (WGS) entry which is preliminary data.</text>
</comment>
<dbReference type="Pfam" id="PF02615">
    <property type="entry name" value="Ldh_2"/>
    <property type="match status" value="1"/>
</dbReference>
<dbReference type="InterPro" id="IPR043143">
    <property type="entry name" value="Mal/L-sulf/L-lact_DH-like_NADP"/>
</dbReference>
<reference evidence="4" key="1">
    <citation type="submission" date="2016-05" db="EMBL/GenBank/DDBJ databases">
        <authorList>
            <person name="Liu B."/>
            <person name="Wang J."/>
            <person name="Zhu Y."/>
            <person name="Liu G."/>
            <person name="Chen Q."/>
            <person name="Chen Z."/>
            <person name="Lan J."/>
            <person name="Che J."/>
            <person name="Ge C."/>
            <person name="Shi H."/>
            <person name="Pan Z."/>
            <person name="Liu X."/>
        </authorList>
    </citation>
    <scope>NUCLEOTIDE SEQUENCE [LARGE SCALE GENOMIC DNA]</scope>
    <source>
        <strain evidence="4">FJAT-27215</strain>
    </source>
</reference>
<protein>
    <submittedName>
        <fullName evidence="3">Lactate dehydrogenase</fullName>
    </submittedName>
</protein>
<evidence type="ECO:0000313" key="3">
    <source>
        <dbReference type="EMBL" id="OCA93013.1"/>
    </source>
</evidence>